<evidence type="ECO:0000313" key="9">
    <source>
        <dbReference type="Proteomes" id="UP001318040"/>
    </source>
</evidence>
<evidence type="ECO:0000256" key="8">
    <source>
        <dbReference type="ARBA" id="ARBA00023328"/>
    </source>
</evidence>
<evidence type="ECO:0000256" key="5">
    <source>
        <dbReference type="ARBA" id="ARBA00022776"/>
    </source>
</evidence>
<keyword evidence="5" id="KW-0132">Cell division</keyword>
<evidence type="ECO:0000256" key="3">
    <source>
        <dbReference type="ARBA" id="ARBA00006672"/>
    </source>
</evidence>
<keyword evidence="4" id="KW-0479">Metal-binding</keyword>
<dbReference type="PANTHER" id="PTHR46771:SF5">
    <property type="entry name" value="DETERIN"/>
    <property type="match status" value="1"/>
</dbReference>
<dbReference type="GO" id="GO:0007059">
    <property type="term" value="P:chromosome segregation"/>
    <property type="evidence" value="ECO:0007669"/>
    <property type="project" value="UniProtKB-KW"/>
</dbReference>
<comment type="similarity">
    <text evidence="3">Belongs to the IAP family.</text>
</comment>
<name>A0AAJ7X6J5_PETMA</name>
<dbReference type="InterPro" id="IPR051190">
    <property type="entry name" value="Baculoviral_IAP"/>
</dbReference>
<protein>
    <submittedName>
        <fullName evidence="10">Baculoviral IAP repeat-containing protein 5.2-like</fullName>
    </submittedName>
</protein>
<accession>A0AAJ7X6J5</accession>
<dbReference type="GO" id="GO:0046872">
    <property type="term" value="F:metal ion binding"/>
    <property type="evidence" value="ECO:0007669"/>
    <property type="project" value="UniProtKB-KW"/>
</dbReference>
<dbReference type="PANTHER" id="PTHR46771">
    <property type="entry name" value="DETERIN"/>
    <property type="match status" value="1"/>
</dbReference>
<proteinExistence type="inferred from homology"/>
<evidence type="ECO:0000256" key="2">
    <source>
        <dbReference type="ARBA" id="ARBA00004584"/>
    </source>
</evidence>
<dbReference type="KEGG" id="pmrn:116949676"/>
<keyword evidence="8" id="KW-0137">Centromere</keyword>
<keyword evidence="5" id="KW-0131">Cell cycle</keyword>
<organism evidence="9 10">
    <name type="scientific">Petromyzon marinus</name>
    <name type="common">Sea lamprey</name>
    <dbReference type="NCBI Taxonomy" id="7757"/>
    <lineage>
        <taxon>Eukaryota</taxon>
        <taxon>Metazoa</taxon>
        <taxon>Chordata</taxon>
        <taxon>Craniata</taxon>
        <taxon>Vertebrata</taxon>
        <taxon>Cyclostomata</taxon>
        <taxon>Hyperoartia</taxon>
        <taxon>Petromyzontiformes</taxon>
        <taxon>Petromyzontidae</taxon>
        <taxon>Petromyzon</taxon>
    </lineage>
</organism>
<evidence type="ECO:0000256" key="7">
    <source>
        <dbReference type="ARBA" id="ARBA00022833"/>
    </source>
</evidence>
<dbReference type="GO" id="GO:0005819">
    <property type="term" value="C:spindle"/>
    <property type="evidence" value="ECO:0007669"/>
    <property type="project" value="UniProtKB-SubCell"/>
</dbReference>
<dbReference type="SMART" id="SM00238">
    <property type="entry name" value="BIR"/>
    <property type="match status" value="1"/>
</dbReference>
<evidence type="ECO:0000313" key="10">
    <source>
        <dbReference type="RefSeq" id="XP_032823131.1"/>
    </source>
</evidence>
<dbReference type="RefSeq" id="XP_032823131.1">
    <property type="nucleotide sequence ID" value="XM_032967240.1"/>
</dbReference>
<keyword evidence="7" id="KW-0862">Zinc</keyword>
<evidence type="ECO:0000256" key="1">
    <source>
        <dbReference type="ARBA" id="ARBA00004186"/>
    </source>
</evidence>
<dbReference type="InterPro" id="IPR001370">
    <property type="entry name" value="BIR_rpt"/>
</dbReference>
<sequence>MAMGVLSLREFATGAEFYEESRRAESFAASARDGGWDPAQMAAAGFVCLEQQQPGVDVTARCFFCLLEVRGWISGDDPRQVHALRSPACAFLALRTPYAILPVEEFLRLELQRAHNYVREMERRFLHEFMDSAATVRLHMERFIR</sequence>
<evidence type="ECO:0000256" key="4">
    <source>
        <dbReference type="ARBA" id="ARBA00022723"/>
    </source>
</evidence>
<dbReference type="AlphaFoldDB" id="A0AAJ7X6J5"/>
<dbReference type="Pfam" id="PF00653">
    <property type="entry name" value="BIR"/>
    <property type="match status" value="1"/>
</dbReference>
<keyword evidence="6" id="KW-0159">Chromosome partition</keyword>
<dbReference type="Gene3D" id="1.10.1170.10">
    <property type="entry name" value="Inhibitor Of Apoptosis Protein (2mihbC-IAP-1), Chain A"/>
    <property type="match status" value="1"/>
</dbReference>
<gene>
    <name evidence="10" type="primary">LOC116949676</name>
</gene>
<dbReference type="SUPFAM" id="SSF57924">
    <property type="entry name" value="Inhibitor of apoptosis (IAP) repeat"/>
    <property type="match status" value="1"/>
</dbReference>
<dbReference type="GeneID" id="116949676"/>
<reference evidence="10" key="1">
    <citation type="submission" date="2025-08" db="UniProtKB">
        <authorList>
            <consortium name="RefSeq"/>
        </authorList>
    </citation>
    <scope>IDENTIFICATION</scope>
    <source>
        <tissue evidence="10">Sperm</tissue>
    </source>
</reference>
<dbReference type="GO" id="GO:0000775">
    <property type="term" value="C:chromosome, centromeric region"/>
    <property type="evidence" value="ECO:0007669"/>
    <property type="project" value="UniProtKB-SubCell"/>
</dbReference>
<dbReference type="PROSITE" id="PS50143">
    <property type="entry name" value="BIR_REPEAT_2"/>
    <property type="match status" value="1"/>
</dbReference>
<keyword evidence="5" id="KW-0498">Mitosis</keyword>
<comment type="subcellular location">
    <subcellularLocation>
        <location evidence="2">Chromosome</location>
        <location evidence="2">Centromere</location>
    </subcellularLocation>
    <subcellularLocation>
        <location evidence="1">Cytoplasm</location>
        <location evidence="1">Cytoskeleton</location>
        <location evidence="1">Spindle</location>
    </subcellularLocation>
</comment>
<dbReference type="CDD" id="cd00022">
    <property type="entry name" value="BIR"/>
    <property type="match status" value="1"/>
</dbReference>
<evidence type="ECO:0000256" key="6">
    <source>
        <dbReference type="ARBA" id="ARBA00022829"/>
    </source>
</evidence>
<dbReference type="Proteomes" id="UP001318040">
    <property type="component" value="Chromosome 37"/>
</dbReference>
<keyword evidence="9" id="KW-1185">Reference proteome</keyword>